<feature type="non-terminal residue" evidence="1">
    <location>
        <position position="314"/>
    </location>
</feature>
<evidence type="ECO:0000313" key="2">
    <source>
        <dbReference type="Proteomes" id="UP000789366"/>
    </source>
</evidence>
<organism evidence="1 2">
    <name type="scientific">Cetraspora pellucida</name>
    <dbReference type="NCBI Taxonomy" id="1433469"/>
    <lineage>
        <taxon>Eukaryota</taxon>
        <taxon>Fungi</taxon>
        <taxon>Fungi incertae sedis</taxon>
        <taxon>Mucoromycota</taxon>
        <taxon>Glomeromycotina</taxon>
        <taxon>Glomeromycetes</taxon>
        <taxon>Diversisporales</taxon>
        <taxon>Gigasporaceae</taxon>
        <taxon>Cetraspora</taxon>
    </lineage>
</organism>
<keyword evidence="2" id="KW-1185">Reference proteome</keyword>
<protein>
    <submittedName>
        <fullName evidence="1">1736_t:CDS:1</fullName>
    </submittedName>
</protein>
<evidence type="ECO:0000313" key="1">
    <source>
        <dbReference type="EMBL" id="CAG8567540.1"/>
    </source>
</evidence>
<dbReference type="EMBL" id="CAJVPW010006331">
    <property type="protein sequence ID" value="CAG8567540.1"/>
    <property type="molecule type" value="Genomic_DNA"/>
</dbReference>
<comment type="caution">
    <text evidence="1">The sequence shown here is derived from an EMBL/GenBank/DDBJ whole genome shotgun (WGS) entry which is preliminary data.</text>
</comment>
<name>A0ACA9M4K9_9GLOM</name>
<gene>
    <name evidence="1" type="ORF">SPELUC_LOCUS5860</name>
</gene>
<sequence length="314" mass="36034">MSRNSVLLLAKGLICPELHYSSYAHDWWSPRLSNDKDISVSVPYQLYMHISFVLNQRQFFIRVIKSEENQLQSGFICISSNKTSKVCLTPSQAVNSVYHVIFGKKTVYSGPAILGFNDENIVQKLLNEIIFRLIFISVGNFIVVVSEIGNKSFTSSILTKKSQKILALQKMINDIFTLNFYKREQILWHYEDKSANSVWAQVGITMHLDVVESKVKTKLCVETITEIFKHNYWQWPIAGSLAGYIVAHYLPHFRTPAHFSPAAITSLCNEELHHPKPKVSTHTELQSNWTIALPKPQDKENIKYITYINIHANF</sequence>
<accession>A0ACA9M4K9</accession>
<reference evidence="1" key="1">
    <citation type="submission" date="2021-06" db="EMBL/GenBank/DDBJ databases">
        <authorList>
            <person name="Kallberg Y."/>
            <person name="Tangrot J."/>
            <person name="Rosling A."/>
        </authorList>
    </citation>
    <scope>NUCLEOTIDE SEQUENCE</scope>
    <source>
        <strain evidence="1">28 12/20/2015</strain>
    </source>
</reference>
<dbReference type="Proteomes" id="UP000789366">
    <property type="component" value="Unassembled WGS sequence"/>
</dbReference>
<proteinExistence type="predicted"/>